<reference evidence="1 2" key="1">
    <citation type="journal article" date="2011" name="J. Bacteriol.">
        <title>Complete genome sequence of 'Vulcanisaeta moutnovskia' strain 768-28, a novel member of the hyperthermophilic crenarchaeal genus vulcanisaeta.</title>
        <authorList>
            <person name="Gumerov V.M."/>
            <person name="Mardanov A.V."/>
            <person name="Beletsky A.V."/>
            <person name="Prokofeva M.I."/>
            <person name="Bonch-Osmolovskaya E.A."/>
            <person name="Ravin N.V."/>
            <person name="Skryabin K.G."/>
        </authorList>
    </citation>
    <scope>NUCLEOTIDE SEQUENCE [LARGE SCALE GENOMIC DNA]</scope>
    <source>
        <strain evidence="1 2">768-28</strain>
    </source>
</reference>
<dbReference type="OrthoDB" id="25657at2157"/>
<evidence type="ECO:0000313" key="2">
    <source>
        <dbReference type="Proteomes" id="UP000007485"/>
    </source>
</evidence>
<dbReference type="KEGG" id="vmo:VMUT_1682"/>
<name>F0QUH7_VULM7</name>
<protein>
    <submittedName>
        <fullName evidence="1">Uncharacterized protein</fullName>
    </submittedName>
</protein>
<dbReference type="EMBL" id="CP002529">
    <property type="protein sequence ID" value="ADY01886.1"/>
    <property type="molecule type" value="Genomic_DNA"/>
</dbReference>
<gene>
    <name evidence="1" type="ordered locus">VMUT_1682</name>
</gene>
<accession>F0QUH7</accession>
<sequence>MDLSIRIIQESDEYQVIIEGDGVTRILKARSINELMSSLNNEIRDLLTTRESSDTLRSSTCTLRGWYIRLPVAKLLEIVTFLVRNRQGDDTENLMKYLDSHGLSRSNYRVIIPTLSALGLWKQGRITREAEELGKAVIDGAQELPNILYRIATRNCALKEVIDRLAEGLSINDAIKLLGLTRRDEINYTSNLLEIIMSSDEFKCLQYSKTLENYLKSGGCFIALEPPRNCVLNQVITVFNYLMNSKGFYMMSILSDVDVTINLNLVSTQLSDEHALIIQGGKPVGALIGDVITTNNNYAPRAREAVDRLEPIATRIIKANNLLFSMIVVPIVIGDECPKVKAYVMVGNKMGDWIARVFDLP</sequence>
<proteinExistence type="predicted"/>
<dbReference type="AlphaFoldDB" id="F0QUH7"/>
<keyword evidence="2" id="KW-1185">Reference proteome</keyword>
<organism evidence="1 2">
    <name type="scientific">Vulcanisaeta moutnovskia (strain 768-28)</name>
    <dbReference type="NCBI Taxonomy" id="985053"/>
    <lineage>
        <taxon>Archaea</taxon>
        <taxon>Thermoproteota</taxon>
        <taxon>Thermoprotei</taxon>
        <taxon>Thermoproteales</taxon>
        <taxon>Thermoproteaceae</taxon>
        <taxon>Vulcanisaeta</taxon>
    </lineage>
</organism>
<dbReference type="HOGENOM" id="CLU_867728_0_0_2"/>
<dbReference type="GeneID" id="10289334"/>
<dbReference type="RefSeq" id="WP_013605048.1">
    <property type="nucleotide sequence ID" value="NC_015151.1"/>
</dbReference>
<evidence type="ECO:0000313" key="1">
    <source>
        <dbReference type="EMBL" id="ADY01886.1"/>
    </source>
</evidence>
<dbReference type="eggNOG" id="arCOG05588">
    <property type="taxonomic scope" value="Archaea"/>
</dbReference>
<dbReference type="Proteomes" id="UP000007485">
    <property type="component" value="Chromosome"/>
</dbReference>